<evidence type="ECO:0000313" key="1">
    <source>
        <dbReference type="EMBL" id="TDG74560.1"/>
    </source>
</evidence>
<proteinExistence type="predicted"/>
<sequence>MENHEYVYFYKDGNDRIPILTGGTSRFSMIFFIDEAEKKSLSKLLPSNKNLYVMVDGHIFKIL</sequence>
<organism evidence="1 2">
    <name type="scientific">Companilactobacillus farciminis</name>
    <dbReference type="NCBI Taxonomy" id="1612"/>
    <lineage>
        <taxon>Bacteria</taxon>
        <taxon>Bacillati</taxon>
        <taxon>Bacillota</taxon>
        <taxon>Bacilli</taxon>
        <taxon>Lactobacillales</taxon>
        <taxon>Lactobacillaceae</taxon>
        <taxon>Companilactobacillus</taxon>
    </lineage>
</organism>
<gene>
    <name evidence="1" type="ORF">C5L30_000276</name>
</gene>
<reference evidence="1 2" key="1">
    <citation type="journal article" date="2019" name="Appl. Microbiol. Biotechnol.">
        <title>Uncovering carbohydrate metabolism through a genotype-phenotype association study of 56 lactic acid bacteria genomes.</title>
        <authorList>
            <person name="Buron-Moles G."/>
            <person name="Chailyan A."/>
            <person name="Dolejs I."/>
            <person name="Forster J."/>
            <person name="Miks M.H."/>
        </authorList>
    </citation>
    <scope>NUCLEOTIDE SEQUENCE [LARGE SCALE GENOMIC DNA]</scope>
    <source>
        <strain evidence="1 2">ATCC 29644</strain>
    </source>
</reference>
<comment type="caution">
    <text evidence="1">The sequence shown here is derived from an EMBL/GenBank/DDBJ whole genome shotgun (WGS) entry which is preliminary data.</text>
</comment>
<dbReference type="Proteomes" id="UP000295257">
    <property type="component" value="Unassembled WGS sequence"/>
</dbReference>
<accession>A0A4R5NJU1</accession>
<protein>
    <submittedName>
        <fullName evidence="1">Uncharacterized protein</fullName>
    </submittedName>
</protein>
<keyword evidence="2" id="KW-1185">Reference proteome</keyword>
<evidence type="ECO:0000313" key="2">
    <source>
        <dbReference type="Proteomes" id="UP000295257"/>
    </source>
</evidence>
<name>A0A4R5NJU1_9LACO</name>
<dbReference type="AlphaFoldDB" id="A0A4R5NJU1"/>
<dbReference type="EMBL" id="PUFN01000004">
    <property type="protein sequence ID" value="TDG74560.1"/>
    <property type="molecule type" value="Genomic_DNA"/>
</dbReference>